<evidence type="ECO:0000313" key="8">
    <source>
        <dbReference type="Proteomes" id="UP000282574"/>
    </source>
</evidence>
<keyword evidence="3" id="KW-0378">Hydrolase</keyword>
<keyword evidence="5" id="KW-0472">Membrane</keyword>
<accession>A0AB37UEU1</accession>
<keyword evidence="2" id="KW-0547">Nucleotide-binding</keyword>
<dbReference type="GO" id="GO:0008053">
    <property type="term" value="P:mitochondrial fusion"/>
    <property type="evidence" value="ECO:0007669"/>
    <property type="project" value="TreeGrafter"/>
</dbReference>
<evidence type="ECO:0000313" key="7">
    <source>
        <dbReference type="EMBL" id="RUT09272.1"/>
    </source>
</evidence>
<name>A0AB37UEU1_9CYAN</name>
<evidence type="ECO:0000256" key="5">
    <source>
        <dbReference type="ARBA" id="ARBA00023136"/>
    </source>
</evidence>
<dbReference type="Pfam" id="PF00350">
    <property type="entry name" value="Dynamin_N"/>
    <property type="match status" value="1"/>
</dbReference>
<comment type="caution">
    <text evidence="7">The sequence shown here is derived from an EMBL/GenBank/DDBJ whole genome shotgun (WGS) entry which is preliminary data.</text>
</comment>
<dbReference type="GO" id="GO:0003924">
    <property type="term" value="F:GTPase activity"/>
    <property type="evidence" value="ECO:0007669"/>
    <property type="project" value="InterPro"/>
</dbReference>
<dbReference type="GO" id="GO:0016020">
    <property type="term" value="C:membrane"/>
    <property type="evidence" value="ECO:0007669"/>
    <property type="project" value="UniProtKB-SubCell"/>
</dbReference>
<protein>
    <recommendedName>
        <fullName evidence="6">Dynamin N-terminal domain-containing protein</fullName>
    </recommendedName>
</protein>
<gene>
    <name evidence="7" type="ORF">DSM107010_46500</name>
</gene>
<dbReference type="AlphaFoldDB" id="A0AB37UEU1"/>
<keyword evidence="4" id="KW-0342">GTP-binding</keyword>
<dbReference type="InterPro" id="IPR045063">
    <property type="entry name" value="Dynamin_N"/>
</dbReference>
<keyword evidence="8" id="KW-1185">Reference proteome</keyword>
<dbReference type="RefSeq" id="WP_106168636.1">
    <property type="nucleotide sequence ID" value="NZ_JAVKZF010000007.1"/>
</dbReference>
<dbReference type="PANTHER" id="PTHR10465:SF0">
    <property type="entry name" value="SARCALUMENIN"/>
    <property type="match status" value="1"/>
</dbReference>
<organism evidence="7 8">
    <name type="scientific">Chroococcidiopsis cubana SAG 39.79</name>
    <dbReference type="NCBI Taxonomy" id="388085"/>
    <lineage>
        <taxon>Bacteria</taxon>
        <taxon>Bacillati</taxon>
        <taxon>Cyanobacteriota</taxon>
        <taxon>Cyanophyceae</taxon>
        <taxon>Chroococcidiopsidales</taxon>
        <taxon>Chroococcidiopsidaceae</taxon>
        <taxon>Chroococcidiopsis</taxon>
    </lineage>
</organism>
<evidence type="ECO:0000256" key="3">
    <source>
        <dbReference type="ARBA" id="ARBA00022801"/>
    </source>
</evidence>
<comment type="subcellular location">
    <subcellularLocation>
        <location evidence="1">Membrane</location>
    </subcellularLocation>
</comment>
<sequence length="807" mass="92123">MIVPAPQPNVQNLQQEAIALFKEISFLMDNAASALSTDSSSDKYKDFQQEVLSVSHNVEKLELMMAIVAPMKAGKSTIINAIAGQEILPSRNAAMTTLPTQIIFNSDLTQPTLTLSPEIISVYQQTLQALQTKIQTLGMQRIQDKIAQYPHLQDLLPKIQDPTSLQLQEITSGREEIIQVLMSLNDIVRLCNTIDPSTDPLGKLTEVPCIQVPMGRSRRLSPADTANNKPDLLGNLVIVDTPGPNEAGENLKLATVVAEQLKQSSMVLIVLDFTQLKTEAAEQVKRDVQRVIDLRGKDNLYILVNKVDQRREGDMTSEQLRQFIAAEFGIGNDDTNQVFEVSARRAFSAAHFTHELEQHPELTLSEIPAARVLAQEVFGIDWEEELAEVTSEEIRKKAQKLWNKSGFEPFLEKAVKALMERAAPKCLKSALNLGRSRLVQLRDEVKLRSSAICQDAEKLQLELYALEADLHRLELCRSRLKDVDSIKSQLHQNLHELLQVLKKEATVNLEIFFAKEEYQRADLIKKMDMRARELFLTNIGDFELFPKWVSSRLKSQVEFKTSGLFEFESPEVAEEFVDQAVTYVKQRADSLLSSVRDRTSQEIEQARQSLLDLLEQETKPIIEGACQRLNEAFNLDLSLPTMQWESFETMGFVRPPVKRQSRFVDRGNVEVLRNQRQWWHWLWIVPVEVKVQIRRPRVIEDYYTVSLNTLIAKVNQSIEGSIDNINLEIEKFLDKDFQQRVDVFFANLDTFLHNYRDNLSQAQIDQKLSLEEKEKLVEELSFLLPEATAQIQTAESYIEYTDQMLSN</sequence>
<evidence type="ECO:0000256" key="1">
    <source>
        <dbReference type="ARBA" id="ARBA00004370"/>
    </source>
</evidence>
<dbReference type="InterPro" id="IPR027417">
    <property type="entry name" value="P-loop_NTPase"/>
</dbReference>
<reference evidence="7 8" key="1">
    <citation type="journal article" date="2019" name="Genome Biol. Evol.">
        <title>Day and night: Metabolic profiles and evolutionary relationships of six axenic non-marine cyanobacteria.</title>
        <authorList>
            <person name="Will S.E."/>
            <person name="Henke P."/>
            <person name="Boedeker C."/>
            <person name="Huang S."/>
            <person name="Brinkmann H."/>
            <person name="Rohde M."/>
            <person name="Jarek M."/>
            <person name="Friedl T."/>
            <person name="Seufert S."/>
            <person name="Schumacher M."/>
            <person name="Overmann J."/>
            <person name="Neumann-Schaal M."/>
            <person name="Petersen J."/>
        </authorList>
    </citation>
    <scope>NUCLEOTIDE SEQUENCE [LARGE SCALE GENOMIC DNA]</scope>
    <source>
        <strain evidence="7 8">SAG 39.79</strain>
    </source>
</reference>
<feature type="domain" description="Dynamin N-terminal" evidence="6">
    <location>
        <begin position="66"/>
        <end position="301"/>
    </location>
</feature>
<dbReference type="PANTHER" id="PTHR10465">
    <property type="entry name" value="TRANSMEMBRANE GTPASE FZO1"/>
    <property type="match status" value="1"/>
</dbReference>
<dbReference type="GO" id="GO:0005525">
    <property type="term" value="F:GTP binding"/>
    <property type="evidence" value="ECO:0007669"/>
    <property type="project" value="UniProtKB-KW"/>
</dbReference>
<proteinExistence type="predicted"/>
<evidence type="ECO:0000256" key="2">
    <source>
        <dbReference type="ARBA" id="ARBA00022741"/>
    </source>
</evidence>
<evidence type="ECO:0000256" key="4">
    <source>
        <dbReference type="ARBA" id="ARBA00023134"/>
    </source>
</evidence>
<evidence type="ECO:0000259" key="6">
    <source>
        <dbReference type="Pfam" id="PF00350"/>
    </source>
</evidence>
<dbReference type="SUPFAM" id="SSF52540">
    <property type="entry name" value="P-loop containing nucleoside triphosphate hydrolases"/>
    <property type="match status" value="1"/>
</dbReference>
<dbReference type="Gene3D" id="3.40.50.300">
    <property type="entry name" value="P-loop containing nucleotide triphosphate hydrolases"/>
    <property type="match status" value="1"/>
</dbReference>
<dbReference type="Proteomes" id="UP000282574">
    <property type="component" value="Unassembled WGS sequence"/>
</dbReference>
<dbReference type="EMBL" id="RSCK01000050">
    <property type="protein sequence ID" value="RUT09272.1"/>
    <property type="molecule type" value="Genomic_DNA"/>
</dbReference>
<dbReference type="InterPro" id="IPR027094">
    <property type="entry name" value="Mitofusin_fam"/>
</dbReference>